<dbReference type="Pfam" id="PF00535">
    <property type="entry name" value="Glycos_transf_2"/>
    <property type="match status" value="1"/>
</dbReference>
<feature type="domain" description="Glycosyltransferase 2-like" evidence="6">
    <location>
        <begin position="210"/>
        <end position="386"/>
    </location>
</feature>
<dbReference type="InterPro" id="IPR029044">
    <property type="entry name" value="Nucleotide-diphossugar_trans"/>
</dbReference>
<proteinExistence type="inferred from homology"/>
<keyword evidence="2" id="KW-0328">Glycosyltransferase</keyword>
<evidence type="ECO:0000313" key="8">
    <source>
        <dbReference type="Proteomes" id="UP000199455"/>
    </source>
</evidence>
<evidence type="ECO:0000256" key="4">
    <source>
        <dbReference type="SAM" id="Phobius"/>
    </source>
</evidence>
<organism evidence="7 8">
    <name type="scientific">Pedobacter soli</name>
    <dbReference type="NCBI Taxonomy" id="390242"/>
    <lineage>
        <taxon>Bacteria</taxon>
        <taxon>Pseudomonadati</taxon>
        <taxon>Bacteroidota</taxon>
        <taxon>Sphingobacteriia</taxon>
        <taxon>Sphingobacteriales</taxon>
        <taxon>Sphingobacteriaceae</taxon>
        <taxon>Pedobacter</taxon>
    </lineage>
</organism>
<feature type="transmembrane region" description="Helical" evidence="4">
    <location>
        <begin position="26"/>
        <end position="56"/>
    </location>
</feature>
<dbReference type="STRING" id="390242.SAMN04488024_109175"/>
<dbReference type="AlphaFoldDB" id="A0A1G6YZ41"/>
<feature type="transmembrane region" description="Helical" evidence="4">
    <location>
        <begin position="344"/>
        <end position="363"/>
    </location>
</feature>
<evidence type="ECO:0000259" key="6">
    <source>
        <dbReference type="Pfam" id="PF13632"/>
    </source>
</evidence>
<evidence type="ECO:0000313" key="7">
    <source>
        <dbReference type="EMBL" id="SDD95333.1"/>
    </source>
</evidence>
<keyword evidence="4" id="KW-0472">Membrane</keyword>
<feature type="transmembrane region" description="Helical" evidence="4">
    <location>
        <begin position="375"/>
        <end position="397"/>
    </location>
</feature>
<reference evidence="8" key="1">
    <citation type="submission" date="2016-10" db="EMBL/GenBank/DDBJ databases">
        <authorList>
            <person name="Varghese N."/>
            <person name="Submissions S."/>
        </authorList>
    </citation>
    <scope>NUCLEOTIDE SEQUENCE [LARGE SCALE GENOMIC DNA]</scope>
    <source>
        <strain evidence="8">DSM 18609</strain>
    </source>
</reference>
<keyword evidence="3 7" id="KW-0808">Transferase</keyword>
<evidence type="ECO:0000256" key="1">
    <source>
        <dbReference type="ARBA" id="ARBA00006739"/>
    </source>
</evidence>
<dbReference type="Pfam" id="PF13632">
    <property type="entry name" value="Glyco_trans_2_3"/>
    <property type="match status" value="1"/>
</dbReference>
<name>A0A1G6YZ41_9SPHI</name>
<protein>
    <submittedName>
        <fullName evidence="7">Glycosyltransferase, catalytic subunit of cellulose synthase and poly-beta-1,6-N-acetylglucosamine synthase</fullName>
    </submittedName>
</protein>
<feature type="transmembrane region" description="Helical" evidence="4">
    <location>
        <begin position="208"/>
        <end position="226"/>
    </location>
</feature>
<accession>A0A1G6YZ41</accession>
<evidence type="ECO:0000256" key="3">
    <source>
        <dbReference type="ARBA" id="ARBA00022679"/>
    </source>
</evidence>
<dbReference type="InterPro" id="IPR001173">
    <property type="entry name" value="Glyco_trans_2-like"/>
</dbReference>
<feature type="transmembrane region" description="Helical" evidence="4">
    <location>
        <begin position="316"/>
        <end position="337"/>
    </location>
</feature>
<keyword evidence="8" id="KW-1185">Reference proteome</keyword>
<dbReference type="SUPFAM" id="SSF53448">
    <property type="entry name" value="Nucleotide-diphospho-sugar transferases"/>
    <property type="match status" value="1"/>
</dbReference>
<keyword evidence="4" id="KW-1133">Transmembrane helix</keyword>
<evidence type="ECO:0000256" key="2">
    <source>
        <dbReference type="ARBA" id="ARBA00022676"/>
    </source>
</evidence>
<dbReference type="EMBL" id="FMZH01000009">
    <property type="protein sequence ID" value="SDD95333.1"/>
    <property type="molecule type" value="Genomic_DNA"/>
</dbReference>
<comment type="similarity">
    <text evidence="1">Belongs to the glycosyltransferase 2 family.</text>
</comment>
<gene>
    <name evidence="7" type="ORF">SAMN04488024_109175</name>
</gene>
<evidence type="ECO:0000259" key="5">
    <source>
        <dbReference type="Pfam" id="PF00535"/>
    </source>
</evidence>
<dbReference type="RefSeq" id="WP_167356648.1">
    <property type="nucleotide sequence ID" value="NZ_FMZH01000009.1"/>
</dbReference>
<sequence>MGSYFCLNFYPHKSVLQIKNEKFAPIYFTIVILTPLEIILLSILGFCLLVQLYYVLFVHLKLASVSIEEVPVSARKPISVIVCARNEIANLEQYLPVLLEQDYPEFEVVVVNDRSWDGTEEFLEAFEKKHRNLKVVKILDNDKFIAGKKFAVTMGIKAAKHDWLVFTDADCMPASGNWLMDMQQPADEQTEIILGYSPYMKKRSLLNALIRFETFFTAVNYLSFALKGMPYMGVGRNMAYKKSLFFKHKGFAAHMHIPSGDDDLFVNAHATAYNTEVRLHPDSHVWSEPNKTWAGYLRQKKRHFGAGKLYKPKHKFILTVQIVFQFLFYAFFAGCMFLSREAQYVALGIFVLSIIIRCFIYPKLLKRLNYGDLRWWFPILDILLFLFLILNGFLSMFGKKNVKWK</sequence>
<dbReference type="PANTHER" id="PTHR43630:SF1">
    <property type="entry name" value="POLY-BETA-1,6-N-ACETYL-D-GLUCOSAMINE SYNTHASE"/>
    <property type="match status" value="1"/>
</dbReference>
<dbReference type="PANTHER" id="PTHR43630">
    <property type="entry name" value="POLY-BETA-1,6-N-ACETYL-D-GLUCOSAMINE SYNTHASE"/>
    <property type="match status" value="1"/>
</dbReference>
<feature type="domain" description="Glycosyltransferase 2-like" evidence="5">
    <location>
        <begin position="79"/>
        <end position="198"/>
    </location>
</feature>
<keyword evidence="4" id="KW-0812">Transmembrane</keyword>
<dbReference type="Proteomes" id="UP000199455">
    <property type="component" value="Unassembled WGS sequence"/>
</dbReference>
<dbReference type="Gene3D" id="3.90.550.10">
    <property type="entry name" value="Spore Coat Polysaccharide Biosynthesis Protein SpsA, Chain A"/>
    <property type="match status" value="1"/>
</dbReference>
<dbReference type="GO" id="GO:0016757">
    <property type="term" value="F:glycosyltransferase activity"/>
    <property type="evidence" value="ECO:0007669"/>
    <property type="project" value="UniProtKB-KW"/>
</dbReference>